<dbReference type="PANTHER" id="PTHR43166">
    <property type="entry name" value="AMINO ACID IMPORT ATP-BINDING PROTEIN"/>
    <property type="match status" value="1"/>
</dbReference>
<dbReference type="InterPro" id="IPR050086">
    <property type="entry name" value="MetN_ABC_transporter-like"/>
</dbReference>
<evidence type="ECO:0000256" key="6">
    <source>
        <dbReference type="ARBA" id="ARBA00022967"/>
    </source>
</evidence>
<keyword evidence="4" id="KW-0547">Nucleotide-binding</keyword>
<keyword evidence="6" id="KW-1278">Translocase</keyword>
<dbReference type="PROSITE" id="PS00211">
    <property type="entry name" value="ABC_TRANSPORTER_1"/>
    <property type="match status" value="1"/>
</dbReference>
<comment type="caution">
    <text evidence="9">The sequence shown here is derived from an EMBL/GenBank/DDBJ whole genome shotgun (WGS) entry which is preliminary data.</text>
</comment>
<gene>
    <name evidence="9" type="ORF">C5689_12165</name>
</gene>
<proteinExistence type="inferred from homology"/>
<dbReference type="InterPro" id="IPR017871">
    <property type="entry name" value="ABC_transporter-like_CS"/>
</dbReference>
<dbReference type="InterPro" id="IPR003439">
    <property type="entry name" value="ABC_transporter-like_ATP-bd"/>
</dbReference>
<dbReference type="SMART" id="SM00382">
    <property type="entry name" value="AAA"/>
    <property type="match status" value="1"/>
</dbReference>
<evidence type="ECO:0000313" key="10">
    <source>
        <dbReference type="Proteomes" id="UP000245137"/>
    </source>
</evidence>
<dbReference type="Proteomes" id="UP000245137">
    <property type="component" value="Unassembled WGS sequence"/>
</dbReference>
<evidence type="ECO:0000256" key="5">
    <source>
        <dbReference type="ARBA" id="ARBA00022840"/>
    </source>
</evidence>
<dbReference type="GO" id="GO:0016020">
    <property type="term" value="C:membrane"/>
    <property type="evidence" value="ECO:0007669"/>
    <property type="project" value="InterPro"/>
</dbReference>
<dbReference type="RefSeq" id="WP_108917542.1">
    <property type="nucleotide sequence ID" value="NZ_BGJY01000011.1"/>
</dbReference>
<dbReference type="EMBL" id="PUIV01000018">
    <property type="protein sequence ID" value="PWB93618.1"/>
    <property type="molecule type" value="Genomic_DNA"/>
</dbReference>
<dbReference type="GO" id="GO:0005524">
    <property type="term" value="F:ATP binding"/>
    <property type="evidence" value="ECO:0007669"/>
    <property type="project" value="UniProtKB-KW"/>
</dbReference>
<keyword evidence="7" id="KW-0472">Membrane</keyword>
<accession>A0A2U1SPS8</accession>
<dbReference type="OrthoDB" id="9802264at2"/>
<dbReference type="AlphaFoldDB" id="A0A2U1SPS8"/>
<reference evidence="9 10" key="1">
    <citation type="journal article" date="2018" name="Appl. Microbiol. Biotechnol.">
        <title>Co-cultivation of the strictly anaerobic methanogen Methanosarcina barkeri with aerobic methanotrophs in an oxygen-limited membrane bioreactor.</title>
        <authorList>
            <person name="In 't Zandt M.H."/>
            <person name="van den Bosch T.J.M."/>
            <person name="Rijkers R."/>
            <person name="van Kessel M.A.H.J."/>
            <person name="Jetten M.S.M."/>
            <person name="Welte C.U."/>
        </authorList>
    </citation>
    <scope>NUCLEOTIDE SEQUENCE [LARGE SCALE GENOMIC DNA]</scope>
    <source>
        <strain evidence="9 10">DSM 17706</strain>
    </source>
</reference>
<dbReference type="InterPro" id="IPR003593">
    <property type="entry name" value="AAA+_ATPase"/>
</dbReference>
<protein>
    <submittedName>
        <fullName evidence="9">Phosphonate ABC transporter ATP-binding protein</fullName>
    </submittedName>
</protein>
<evidence type="ECO:0000256" key="1">
    <source>
        <dbReference type="ARBA" id="ARBA00005417"/>
    </source>
</evidence>
<evidence type="ECO:0000256" key="2">
    <source>
        <dbReference type="ARBA" id="ARBA00022448"/>
    </source>
</evidence>
<evidence type="ECO:0000256" key="7">
    <source>
        <dbReference type="ARBA" id="ARBA00023136"/>
    </source>
</evidence>
<evidence type="ECO:0000313" key="9">
    <source>
        <dbReference type="EMBL" id="PWB93618.1"/>
    </source>
</evidence>
<evidence type="ECO:0000256" key="4">
    <source>
        <dbReference type="ARBA" id="ARBA00022741"/>
    </source>
</evidence>
<dbReference type="SUPFAM" id="SSF52540">
    <property type="entry name" value="P-loop containing nucleoside triphosphate hydrolases"/>
    <property type="match status" value="1"/>
</dbReference>
<dbReference type="Pfam" id="PF00005">
    <property type="entry name" value="ABC_tran"/>
    <property type="match status" value="1"/>
</dbReference>
<dbReference type="PANTHER" id="PTHR43166:SF6">
    <property type="entry name" value="PHOSPHONATES IMPORT ATP-BINDING PROTEIN PHNC"/>
    <property type="match status" value="1"/>
</dbReference>
<comment type="similarity">
    <text evidence="1">Belongs to the ABC transporter superfamily.</text>
</comment>
<organism evidence="9 10">
    <name type="scientific">Methylosinus sporium</name>
    <dbReference type="NCBI Taxonomy" id="428"/>
    <lineage>
        <taxon>Bacteria</taxon>
        <taxon>Pseudomonadati</taxon>
        <taxon>Pseudomonadota</taxon>
        <taxon>Alphaproteobacteria</taxon>
        <taxon>Hyphomicrobiales</taxon>
        <taxon>Methylocystaceae</taxon>
        <taxon>Methylosinus</taxon>
    </lineage>
</organism>
<keyword evidence="10" id="KW-1185">Reference proteome</keyword>
<dbReference type="InterPro" id="IPR012693">
    <property type="entry name" value="ABC_transpr_PhnC"/>
</dbReference>
<feature type="domain" description="ABC transporter" evidence="8">
    <location>
        <begin position="2"/>
        <end position="244"/>
    </location>
</feature>
<dbReference type="GO" id="GO:0016887">
    <property type="term" value="F:ATP hydrolysis activity"/>
    <property type="evidence" value="ECO:0007669"/>
    <property type="project" value="InterPro"/>
</dbReference>
<keyword evidence="2" id="KW-0813">Transport</keyword>
<dbReference type="InterPro" id="IPR027417">
    <property type="entry name" value="P-loop_NTPase"/>
</dbReference>
<dbReference type="GO" id="GO:0015416">
    <property type="term" value="F:ABC-type phosphonate transporter activity"/>
    <property type="evidence" value="ECO:0007669"/>
    <property type="project" value="InterPro"/>
</dbReference>
<dbReference type="Gene3D" id="3.40.50.300">
    <property type="entry name" value="P-loop containing nucleotide triphosphate hydrolases"/>
    <property type="match status" value="1"/>
</dbReference>
<dbReference type="PROSITE" id="PS50893">
    <property type="entry name" value="ABC_TRANSPORTER_2"/>
    <property type="match status" value="1"/>
</dbReference>
<evidence type="ECO:0000256" key="3">
    <source>
        <dbReference type="ARBA" id="ARBA00022475"/>
    </source>
</evidence>
<sequence>MLGLQQASVTYPGGRTALTPTDIQFAEGQITVLLGPSGAGKSSILRLLNGLVPPSQGAVVRKGIGSLEQPLAMRAHRLSTAMIFQQHHLIGRLTVLDNVLLGRLGAWSWLQTILPPSRRDRLLSIAALDRVGLAARALDRADGLSGGEQQRVGIARAMAQRPSIILADEPIASLDPASAERMLGDLRRICCDDGLTAIVSLHQVEFARRFADRIVGVRHGGIVFDGPPAALDDHAVDQIYGVERPAGALAAE</sequence>
<dbReference type="CDD" id="cd03256">
    <property type="entry name" value="ABC_PhnC_transporter"/>
    <property type="match status" value="1"/>
</dbReference>
<evidence type="ECO:0000259" key="8">
    <source>
        <dbReference type="PROSITE" id="PS50893"/>
    </source>
</evidence>
<name>A0A2U1SPS8_METSR</name>
<keyword evidence="3" id="KW-1003">Cell membrane</keyword>
<keyword evidence="5 9" id="KW-0067">ATP-binding</keyword>